<sequence length="646" mass="68532">MKNGHDDIERARDALRSLDATCSREDWVRAGMAAKAAGLSEDDFLDWSAGGANFGGERDARAVWRSIDPDGGVGAATLYHMAGGIGRGSQSLARIKRTAGRPPAVRTERKSGADLEAVLAGYPPAHADHAYIAAKRGSAGGLRVVPTESLLTIQDYRVAGWLAVPVRSFDGELRTIQFIPPPGAGKKLNMPGASFGDGLFVVGDIVSDGAVYVCEGVGQAWACARADFNGAAVVTFGAGRSRTVATLLRERYPAARVVIVPDRGKEVDAESIARDIGGAWAELPEDKPTNYDANDYEAEHGAEALAELLRAAREPEVRLSLDVAFADDLPDAVVAPDELVQGLLTAGGGSVLYGDSNSGKTFFVIDMAAAIARGVPWIDRQTEPGLVVYLAAESPTSVLVRLQAYQRHHGVQVPNFAVTRNPINLFEGDADTDAVIDTVRALEARVGVPVRLIVGDTLARLSSGANENAGQDMGRVIERFDRIRTECDAHFMLIHHAGKAVAAGARGWSGIRAAIDTEIEVTDSPSGRCAEITKQRDLASKGERIGFRLDVVQLGLSKWGSPITSCVVQPENAPAAPMPGKKLGAVEGAVLEFLRVRNAGAKGAEVARHFEDQYTRPSVYRACKKLAEAGLLHHTAGIFAAARGVE</sequence>
<dbReference type="Gene3D" id="3.40.50.300">
    <property type="entry name" value="P-loop containing nucleotide triphosphate hydrolases"/>
    <property type="match status" value="1"/>
</dbReference>
<dbReference type="RefSeq" id="WP_017432207.1">
    <property type="nucleotide sequence ID" value="NZ_CP052867.1"/>
</dbReference>
<evidence type="ECO:0000259" key="1">
    <source>
        <dbReference type="Pfam" id="PF08707"/>
    </source>
</evidence>
<dbReference type="GO" id="GO:0016817">
    <property type="term" value="F:hydrolase activity, acting on acid anhydrides"/>
    <property type="evidence" value="ECO:0007669"/>
    <property type="project" value="InterPro"/>
</dbReference>
<dbReference type="Pfam" id="PF13481">
    <property type="entry name" value="AAA_25"/>
    <property type="match status" value="1"/>
</dbReference>
<dbReference type="AlphaFoldDB" id="A0AAP9Y0D6"/>
<proteinExistence type="predicted"/>
<evidence type="ECO:0000313" key="2">
    <source>
        <dbReference type="EMBL" id="QPQ92023.1"/>
    </source>
</evidence>
<dbReference type="InterPro" id="IPR014819">
    <property type="entry name" value="PriCT_2"/>
</dbReference>
<dbReference type="InterPro" id="IPR038724">
    <property type="entry name" value="RepA"/>
</dbReference>
<gene>
    <name evidence="2" type="ORF">I6H06_23265</name>
</gene>
<dbReference type="Pfam" id="PF08707">
    <property type="entry name" value="PriCT_2"/>
    <property type="match status" value="1"/>
</dbReference>
<feature type="domain" description="Primase C-terminal 2" evidence="1">
    <location>
        <begin position="11"/>
        <end position="82"/>
    </location>
</feature>
<protein>
    <submittedName>
        <fullName evidence="2">AAA family ATPase</fullName>
    </submittedName>
</protein>
<dbReference type="EMBL" id="CP065601">
    <property type="protein sequence ID" value="QPQ92023.1"/>
    <property type="molecule type" value="Genomic_DNA"/>
</dbReference>
<organism evidence="2 3">
    <name type="scientific">Burkholderia glumae</name>
    <name type="common">Pseudomonas glumae</name>
    <dbReference type="NCBI Taxonomy" id="337"/>
    <lineage>
        <taxon>Bacteria</taxon>
        <taxon>Pseudomonadati</taxon>
        <taxon>Pseudomonadota</taxon>
        <taxon>Betaproteobacteria</taxon>
        <taxon>Burkholderiales</taxon>
        <taxon>Burkholderiaceae</taxon>
        <taxon>Burkholderia</taxon>
    </lineage>
</organism>
<dbReference type="CDD" id="cd01125">
    <property type="entry name" value="RepA_RSF1010_like"/>
    <property type="match status" value="1"/>
</dbReference>
<name>A0AAP9Y0D6_BURGL</name>
<dbReference type="InterPro" id="IPR027417">
    <property type="entry name" value="P-loop_NTPase"/>
</dbReference>
<evidence type="ECO:0000313" key="3">
    <source>
        <dbReference type="Proteomes" id="UP000594892"/>
    </source>
</evidence>
<dbReference type="Proteomes" id="UP000594892">
    <property type="component" value="Chromosome 2"/>
</dbReference>
<dbReference type="GeneID" id="45696418"/>
<accession>A0AAP9Y0D6</accession>
<reference evidence="2 3" key="1">
    <citation type="submission" date="2020-12" db="EMBL/GenBank/DDBJ databases">
        <title>FDA dAtabase for Regulatory Grade micrObial Sequences (FDA-ARGOS): Supporting development and validation of Infectious Disease Dx tests.</title>
        <authorList>
            <person name="Minogue T."/>
            <person name="Wolcott M."/>
            <person name="Wasieloski L."/>
            <person name="Aguilar W."/>
            <person name="Moore D."/>
            <person name="Jaissle J."/>
            <person name="Tallon L."/>
            <person name="Sadzewicz L."/>
            <person name="Zhao X."/>
            <person name="Boylan J."/>
            <person name="Ott S."/>
            <person name="Bowen H."/>
            <person name="Vavikolanu K."/>
            <person name="Mehta A."/>
            <person name="Aluvathingal J."/>
            <person name="Nadendla S."/>
            <person name="Yan Y."/>
            <person name="Sichtig H."/>
        </authorList>
    </citation>
    <scope>NUCLEOTIDE SEQUENCE [LARGE SCALE GENOMIC DNA]</scope>
    <source>
        <strain evidence="2 3">FDAARGOS_949</strain>
    </source>
</reference>
<dbReference type="SUPFAM" id="SSF52540">
    <property type="entry name" value="P-loop containing nucleoside triphosphate hydrolases"/>
    <property type="match status" value="1"/>
</dbReference>